<dbReference type="Proteomes" id="UP000321026">
    <property type="component" value="Unassembled WGS sequence"/>
</dbReference>
<reference evidence="1 2" key="1">
    <citation type="submission" date="2018-09" db="EMBL/GenBank/DDBJ databases">
        <title>Metagenome Assembled Genomes from an Advanced Water Purification Facility.</title>
        <authorList>
            <person name="Stamps B.W."/>
            <person name="Spear J.R."/>
        </authorList>
    </citation>
    <scope>NUCLEOTIDE SEQUENCE [LARGE SCALE GENOMIC DNA]</scope>
    <source>
        <strain evidence="1">Bin_63_2</strain>
    </source>
</reference>
<proteinExistence type="predicted"/>
<organism evidence="1 2">
    <name type="scientific">Candidatus Dojkabacteria bacterium</name>
    <dbReference type="NCBI Taxonomy" id="2099670"/>
    <lineage>
        <taxon>Bacteria</taxon>
        <taxon>Candidatus Dojkabacteria</taxon>
    </lineage>
</organism>
<sequence length="96" mass="11545">MAREKFFKPVVHTTSFIDEEYAREDVANAEDEEINPLFSKQTKQWYVENTLLHAEINPEILRIEKEIDEIHNKLMKEQQEAIQKYESNKRDCCRVM</sequence>
<comment type="caution">
    <text evidence="1">The sequence shown here is derived from an EMBL/GenBank/DDBJ whole genome shotgun (WGS) entry which is preliminary data.</text>
</comment>
<evidence type="ECO:0000313" key="1">
    <source>
        <dbReference type="EMBL" id="TXG75810.1"/>
    </source>
</evidence>
<evidence type="ECO:0000313" key="2">
    <source>
        <dbReference type="Proteomes" id="UP000321026"/>
    </source>
</evidence>
<accession>A0A5C7J2V9</accession>
<dbReference type="EMBL" id="SSDS01000104">
    <property type="protein sequence ID" value="TXG75810.1"/>
    <property type="molecule type" value="Genomic_DNA"/>
</dbReference>
<dbReference type="AlphaFoldDB" id="A0A5C7J2V9"/>
<gene>
    <name evidence="1" type="ORF">E6Q11_06615</name>
</gene>
<name>A0A5C7J2V9_9BACT</name>
<protein>
    <submittedName>
        <fullName evidence="1">Uncharacterized protein</fullName>
    </submittedName>
</protein>